<evidence type="ECO:0000256" key="2">
    <source>
        <dbReference type="ARBA" id="ARBA00022670"/>
    </source>
</evidence>
<dbReference type="EMBL" id="JAHLQT010038275">
    <property type="protein sequence ID" value="KAG7156931.1"/>
    <property type="molecule type" value="Genomic_DNA"/>
</dbReference>
<evidence type="ECO:0000256" key="7">
    <source>
        <dbReference type="ARBA" id="ARBA00023049"/>
    </source>
</evidence>
<keyword evidence="2 12" id="KW-0645">Protease</keyword>
<dbReference type="Proteomes" id="UP000747542">
    <property type="component" value="Unassembled WGS sequence"/>
</dbReference>
<feature type="disulfide bond" evidence="11">
    <location>
        <begin position="347"/>
        <end position="381"/>
    </location>
</feature>
<evidence type="ECO:0000256" key="13">
    <source>
        <dbReference type="SAM" id="SignalP"/>
    </source>
</evidence>
<feature type="disulfide bond" evidence="11">
    <location>
        <begin position="388"/>
        <end position="422"/>
    </location>
</feature>
<dbReference type="PROSITE" id="PS51864">
    <property type="entry name" value="ASTACIN"/>
    <property type="match status" value="1"/>
</dbReference>
<keyword evidence="9 11" id="KW-1015">Disulfide bond</keyword>
<dbReference type="PANTHER" id="PTHR10127:SF780">
    <property type="entry name" value="METALLOENDOPEPTIDASE"/>
    <property type="match status" value="1"/>
</dbReference>
<keyword evidence="5 12" id="KW-0378">Hydrolase</keyword>
<comment type="caution">
    <text evidence="11">Lacks conserved residue(s) required for the propagation of feature annotation.</text>
</comment>
<keyword evidence="6 12" id="KW-0862">Zinc</keyword>
<feature type="domain" description="ShKT" evidence="14">
    <location>
        <begin position="388"/>
        <end position="422"/>
    </location>
</feature>
<comment type="cofactor">
    <cofactor evidence="12">
        <name>Zn(2+)</name>
        <dbReference type="ChEBI" id="CHEBI:29105"/>
    </cofactor>
    <text evidence="12">Binds 1 zinc ion per subunit.</text>
</comment>
<keyword evidence="8" id="KW-0865">Zymogen</keyword>
<feature type="chain" id="PRO_5035319437" evidence="13">
    <location>
        <begin position="23"/>
        <end position="445"/>
    </location>
</feature>
<dbReference type="InterPro" id="IPR001506">
    <property type="entry name" value="Peptidase_M12A"/>
</dbReference>
<keyword evidence="10" id="KW-0325">Glycoprotein</keyword>
<keyword evidence="4 13" id="KW-0732">Signal</keyword>
<dbReference type="CDD" id="cd04280">
    <property type="entry name" value="ZnMc_astacin_like"/>
    <property type="match status" value="1"/>
</dbReference>
<evidence type="ECO:0000256" key="3">
    <source>
        <dbReference type="ARBA" id="ARBA00022723"/>
    </source>
</evidence>
<evidence type="ECO:0000259" key="15">
    <source>
        <dbReference type="PROSITE" id="PS51864"/>
    </source>
</evidence>
<keyword evidence="7 12" id="KW-0482">Metalloprotease</keyword>
<evidence type="ECO:0000259" key="14">
    <source>
        <dbReference type="PROSITE" id="PS51670"/>
    </source>
</evidence>
<feature type="binding site" evidence="12">
    <location>
        <position position="200"/>
    </location>
    <ligand>
        <name>Zn(2+)</name>
        <dbReference type="ChEBI" id="CHEBI:29105"/>
        <note>catalytic</note>
    </ligand>
</feature>
<dbReference type="GO" id="GO:0006508">
    <property type="term" value="P:proteolysis"/>
    <property type="evidence" value="ECO:0007669"/>
    <property type="project" value="UniProtKB-KW"/>
</dbReference>
<feature type="disulfide bond" evidence="11">
    <location>
        <begin position="308"/>
        <end position="342"/>
    </location>
</feature>
<evidence type="ECO:0000256" key="11">
    <source>
        <dbReference type="PROSITE-ProRule" id="PRU01005"/>
    </source>
</evidence>
<dbReference type="PROSITE" id="PS51670">
    <property type="entry name" value="SHKT"/>
    <property type="match status" value="3"/>
</dbReference>
<organism evidence="16 17">
    <name type="scientific">Homarus americanus</name>
    <name type="common">American lobster</name>
    <dbReference type="NCBI Taxonomy" id="6706"/>
    <lineage>
        <taxon>Eukaryota</taxon>
        <taxon>Metazoa</taxon>
        <taxon>Ecdysozoa</taxon>
        <taxon>Arthropoda</taxon>
        <taxon>Crustacea</taxon>
        <taxon>Multicrustacea</taxon>
        <taxon>Malacostraca</taxon>
        <taxon>Eumalacostraca</taxon>
        <taxon>Eucarida</taxon>
        <taxon>Decapoda</taxon>
        <taxon>Pleocyemata</taxon>
        <taxon>Astacidea</taxon>
        <taxon>Nephropoidea</taxon>
        <taxon>Nephropidae</taxon>
        <taxon>Homarus</taxon>
    </lineage>
</organism>
<dbReference type="Pfam" id="PF01549">
    <property type="entry name" value="ShK"/>
    <property type="match status" value="3"/>
</dbReference>
<feature type="binding site" evidence="12">
    <location>
        <position position="194"/>
    </location>
    <ligand>
        <name>Zn(2+)</name>
        <dbReference type="ChEBI" id="CHEBI:29105"/>
        <note>catalytic</note>
    </ligand>
</feature>
<comment type="function">
    <text evidence="1">Metalloprotease.</text>
</comment>
<feature type="signal peptide" evidence="13">
    <location>
        <begin position="1"/>
        <end position="22"/>
    </location>
</feature>
<dbReference type="SMART" id="SM00235">
    <property type="entry name" value="ZnMc"/>
    <property type="match status" value="1"/>
</dbReference>
<proteinExistence type="predicted"/>
<gene>
    <name evidence="16" type="primary">nas-13-L1</name>
    <name evidence="16" type="ORF">Hamer_G015860</name>
</gene>
<keyword evidence="3 12" id="KW-0479">Metal-binding</keyword>
<dbReference type="PANTHER" id="PTHR10127">
    <property type="entry name" value="DISCOIDIN, CUB, EGF, LAMININ , AND ZINC METALLOPROTEASE DOMAIN CONTAINING"/>
    <property type="match status" value="1"/>
</dbReference>
<feature type="domain" description="ShKT" evidence="14">
    <location>
        <begin position="347"/>
        <end position="381"/>
    </location>
</feature>
<dbReference type="FunFam" id="3.40.390.10:FF:000015">
    <property type="entry name" value="Meprin A subunit"/>
    <property type="match status" value="1"/>
</dbReference>
<dbReference type="InterPro" id="IPR003582">
    <property type="entry name" value="ShKT_dom"/>
</dbReference>
<protein>
    <submittedName>
        <fullName evidence="16">Zinc metalloproteinase nas-13-like 1</fullName>
    </submittedName>
</protein>
<evidence type="ECO:0000256" key="5">
    <source>
        <dbReference type="ARBA" id="ARBA00022801"/>
    </source>
</evidence>
<reference evidence="16" key="1">
    <citation type="journal article" date="2021" name="Sci. Adv.">
        <title>The American lobster genome reveals insights on longevity, neural, and immune adaptations.</title>
        <authorList>
            <person name="Polinski J.M."/>
            <person name="Zimin A.V."/>
            <person name="Clark K.F."/>
            <person name="Kohn A.B."/>
            <person name="Sadowski N."/>
            <person name="Timp W."/>
            <person name="Ptitsyn A."/>
            <person name="Khanna P."/>
            <person name="Romanova D.Y."/>
            <person name="Williams P."/>
            <person name="Greenwood S.J."/>
            <person name="Moroz L.L."/>
            <person name="Walt D.R."/>
            <person name="Bodnar A.G."/>
        </authorList>
    </citation>
    <scope>NUCLEOTIDE SEQUENCE</scope>
    <source>
        <strain evidence="16">GMGI-L3</strain>
    </source>
</reference>
<accession>A0A8J5JGU9</accession>
<evidence type="ECO:0000256" key="4">
    <source>
        <dbReference type="ARBA" id="ARBA00022729"/>
    </source>
</evidence>
<name>A0A8J5JGU9_HOMAM</name>
<evidence type="ECO:0000256" key="8">
    <source>
        <dbReference type="ARBA" id="ARBA00023145"/>
    </source>
</evidence>
<evidence type="ECO:0000256" key="1">
    <source>
        <dbReference type="ARBA" id="ARBA00002657"/>
    </source>
</evidence>
<dbReference type="OrthoDB" id="291007at2759"/>
<feature type="domain" description="ShKT" evidence="14">
    <location>
        <begin position="308"/>
        <end position="342"/>
    </location>
</feature>
<evidence type="ECO:0000313" key="16">
    <source>
        <dbReference type="EMBL" id="KAG7156931.1"/>
    </source>
</evidence>
<evidence type="ECO:0000256" key="12">
    <source>
        <dbReference type="PROSITE-ProRule" id="PRU01211"/>
    </source>
</evidence>
<dbReference type="Pfam" id="PF01400">
    <property type="entry name" value="Astacin"/>
    <property type="match status" value="1"/>
</dbReference>
<evidence type="ECO:0000313" key="17">
    <source>
        <dbReference type="Proteomes" id="UP000747542"/>
    </source>
</evidence>
<feature type="binding site" evidence="12">
    <location>
        <position position="190"/>
    </location>
    <ligand>
        <name>Zn(2+)</name>
        <dbReference type="ChEBI" id="CHEBI:29105"/>
        <note>catalytic</note>
    </ligand>
</feature>
<dbReference type="InterPro" id="IPR034035">
    <property type="entry name" value="Astacin-like_dom"/>
</dbReference>
<feature type="domain" description="Peptidase M12A" evidence="15">
    <location>
        <begin position="100"/>
        <end position="293"/>
    </location>
</feature>
<keyword evidence="17" id="KW-1185">Reference proteome</keyword>
<comment type="caution">
    <text evidence="16">The sequence shown here is derived from an EMBL/GenBank/DDBJ whole genome shotgun (WGS) entry which is preliminary data.</text>
</comment>
<evidence type="ECO:0000256" key="10">
    <source>
        <dbReference type="ARBA" id="ARBA00023180"/>
    </source>
</evidence>
<feature type="active site" evidence="12">
    <location>
        <position position="191"/>
    </location>
</feature>
<dbReference type="GO" id="GO:0008270">
    <property type="term" value="F:zinc ion binding"/>
    <property type="evidence" value="ECO:0007669"/>
    <property type="project" value="UniProtKB-UniRule"/>
</dbReference>
<dbReference type="GO" id="GO:0004222">
    <property type="term" value="F:metalloendopeptidase activity"/>
    <property type="evidence" value="ECO:0007669"/>
    <property type="project" value="UniProtKB-UniRule"/>
</dbReference>
<dbReference type="InterPro" id="IPR006026">
    <property type="entry name" value="Peptidase_Metallo"/>
</dbReference>
<sequence length="445" mass="49802">MKYWWSVLLFLGLSVTSRLTWGQTILPDVIIGDPNDPSNDIIGEPISKEEEKASLSKVTEKLGPKEDPITRSGFFQGDIMIRSKDELYQIIEGDPLGQMSAVKNPQRTWPDADIPYVISSSFTSQERSTIARAIAEYHQRTCITFVPRTTHSDYVHILKGQGCSSAVGRSGGVQVVSLGNGCVYLGVIMHELMHAAGFWHEQSRFDRDDYVTIHWNNIQPQLTYNFDKKSSSVTTDLGLSYDYGSIMHYGPHAFAKDYRYPTIEPKQNGVTIGQRDGFSELDVKGLNLLYKCSGTGPTPKPTPEPEDCVNKNQYCAYWAASGFCFTNNAYMKINCKKSCNFCGTSDCEDQNRYCSSWAKNGQCQQNPKYMSLFCKKSCNLCGAASSSCVDHNSYCQDWSRRQECKRNQAYMSLYCSKSCGSCKDSPANEVADDHIPAIKPPYSAQ</sequence>
<dbReference type="AlphaFoldDB" id="A0A8J5JGU9"/>
<evidence type="ECO:0000256" key="9">
    <source>
        <dbReference type="ARBA" id="ARBA00023157"/>
    </source>
</evidence>
<dbReference type="SMART" id="SM00254">
    <property type="entry name" value="ShKT"/>
    <property type="match status" value="3"/>
</dbReference>
<evidence type="ECO:0000256" key="6">
    <source>
        <dbReference type="ARBA" id="ARBA00022833"/>
    </source>
</evidence>